<sequence length="86" mass="9564">MMQLLAHYRISSGYDRFKSAFDADAEDRGHNSLSVLQLWREDDSNIWALYDVADAAAARAYLNGAADVFNSQAGVMATDFHFVETA</sequence>
<reference evidence="2" key="1">
    <citation type="submission" date="2018-09" db="EMBL/GenBank/DDBJ databases">
        <title>Acidovorax cavernicola nov. sp. isolated from Gruta de las Maravillas (Aracena, Spain).</title>
        <authorList>
            <person name="Jurado V."/>
            <person name="Gutierrez-Patricio S."/>
            <person name="Gonzalez-Pimentel J.L."/>
            <person name="Miller A.Z."/>
            <person name="Laiz L."/>
            <person name="Saiz-Jimenez C."/>
        </authorList>
    </citation>
    <scope>NUCLEOTIDE SEQUENCE [LARGE SCALE GENOMIC DNA]</scope>
    <source>
        <strain evidence="2">1011MAR3C25</strain>
    </source>
</reference>
<organism evidence="1 2">
    <name type="scientific">Paracoccus onubensis</name>
    <dbReference type="NCBI Taxonomy" id="1675788"/>
    <lineage>
        <taxon>Bacteria</taxon>
        <taxon>Pseudomonadati</taxon>
        <taxon>Pseudomonadota</taxon>
        <taxon>Alphaproteobacteria</taxon>
        <taxon>Rhodobacterales</taxon>
        <taxon>Paracoccaceae</taxon>
        <taxon>Paracoccus</taxon>
    </lineage>
</organism>
<dbReference type="EMBL" id="QZCG01000010">
    <property type="protein sequence ID" value="RJE83751.1"/>
    <property type="molecule type" value="Genomic_DNA"/>
</dbReference>
<accession>A0A418SS04</accession>
<keyword evidence="2" id="KW-1185">Reference proteome</keyword>
<gene>
    <name evidence="1" type="ORF">D3P04_15250</name>
</gene>
<protein>
    <submittedName>
        <fullName evidence="1">Uncharacterized protein</fullName>
    </submittedName>
</protein>
<evidence type="ECO:0000313" key="2">
    <source>
        <dbReference type="Proteomes" id="UP000284202"/>
    </source>
</evidence>
<name>A0A418SS04_9RHOB</name>
<evidence type="ECO:0000313" key="1">
    <source>
        <dbReference type="EMBL" id="RJE83751.1"/>
    </source>
</evidence>
<dbReference type="Proteomes" id="UP000284202">
    <property type="component" value="Unassembled WGS sequence"/>
</dbReference>
<comment type="caution">
    <text evidence="1">The sequence shown here is derived from an EMBL/GenBank/DDBJ whole genome shotgun (WGS) entry which is preliminary data.</text>
</comment>
<proteinExistence type="predicted"/>
<dbReference type="AlphaFoldDB" id="A0A418SS04"/>
<dbReference type="OrthoDB" id="7726846at2"/>